<dbReference type="EMBL" id="ACIN03000011">
    <property type="protein sequence ID" value="ESK65477.1"/>
    <property type="molecule type" value="Genomic_DNA"/>
</dbReference>
<gene>
    <name evidence="2" type="ORF">GCWU000182_001154</name>
</gene>
<comment type="caution">
    <text evidence="2">The sequence shown here is derived from an EMBL/GenBank/DDBJ whole genome shotgun (WGS) entry which is preliminary data.</text>
</comment>
<evidence type="ECO:0000313" key="2">
    <source>
        <dbReference type="EMBL" id="ESK65477.1"/>
    </source>
</evidence>
<name>W1Q2X8_ABIDE</name>
<sequence>MRLTTDKVSCAWATGTGANGKARLTAANNVILFLIIAFMVGLSFFLFLDYSISLGPAKWGKVIKID</sequence>
<dbReference type="HOGENOM" id="CLU_2821141_0_0_9"/>
<evidence type="ECO:0000313" key="3">
    <source>
        <dbReference type="Proteomes" id="UP000019050"/>
    </source>
</evidence>
<keyword evidence="3" id="KW-1185">Reference proteome</keyword>
<proteinExistence type="predicted"/>
<accession>W1Q2X8</accession>
<keyword evidence="1" id="KW-1133">Transmembrane helix</keyword>
<keyword evidence="1" id="KW-0472">Membrane</keyword>
<protein>
    <submittedName>
        <fullName evidence="2">Uncharacterized protein</fullName>
    </submittedName>
</protein>
<organism evidence="2 3">
    <name type="scientific">Abiotrophia defectiva ATCC 49176</name>
    <dbReference type="NCBI Taxonomy" id="592010"/>
    <lineage>
        <taxon>Bacteria</taxon>
        <taxon>Bacillati</taxon>
        <taxon>Bacillota</taxon>
        <taxon>Bacilli</taxon>
        <taxon>Lactobacillales</taxon>
        <taxon>Aerococcaceae</taxon>
        <taxon>Abiotrophia</taxon>
    </lineage>
</organism>
<dbReference type="Proteomes" id="UP000019050">
    <property type="component" value="Unassembled WGS sequence"/>
</dbReference>
<reference evidence="2" key="1">
    <citation type="submission" date="2013-06" db="EMBL/GenBank/DDBJ databases">
        <authorList>
            <person name="Weinstock G."/>
            <person name="Sodergren E."/>
            <person name="Clifton S."/>
            <person name="Fulton L."/>
            <person name="Fulton B."/>
            <person name="Courtney L."/>
            <person name="Fronick C."/>
            <person name="Harrison M."/>
            <person name="Strong C."/>
            <person name="Farmer C."/>
            <person name="Delahaunty K."/>
            <person name="Markovic C."/>
            <person name="Hall O."/>
            <person name="Minx P."/>
            <person name="Tomlinson C."/>
            <person name="Mitreva M."/>
            <person name="Nelson J."/>
            <person name="Hou S."/>
            <person name="Wollam A."/>
            <person name="Pepin K.H."/>
            <person name="Johnson M."/>
            <person name="Bhonagiri V."/>
            <person name="Nash W.E."/>
            <person name="Warren W."/>
            <person name="Chinwalla A."/>
            <person name="Mardis E.R."/>
            <person name="Wilson R.K."/>
        </authorList>
    </citation>
    <scope>NUCLEOTIDE SEQUENCE [LARGE SCALE GENOMIC DNA]</scope>
    <source>
        <strain evidence="2">ATCC 49176</strain>
    </source>
</reference>
<keyword evidence="1" id="KW-0812">Transmembrane</keyword>
<dbReference type="AlphaFoldDB" id="W1Q2X8"/>
<evidence type="ECO:0000256" key="1">
    <source>
        <dbReference type="SAM" id="Phobius"/>
    </source>
</evidence>
<feature type="transmembrane region" description="Helical" evidence="1">
    <location>
        <begin position="30"/>
        <end position="48"/>
    </location>
</feature>